<dbReference type="Pfam" id="PF11181">
    <property type="entry name" value="YflT"/>
    <property type="match status" value="1"/>
</dbReference>
<feature type="compositionally biased region" description="Acidic residues" evidence="1">
    <location>
        <begin position="176"/>
        <end position="186"/>
    </location>
</feature>
<gene>
    <name evidence="4" type="ORF">ATK06_2095</name>
</gene>
<evidence type="ECO:0000313" key="5">
    <source>
        <dbReference type="Proteomes" id="UP000221653"/>
    </source>
</evidence>
<evidence type="ECO:0000313" key="4">
    <source>
        <dbReference type="EMBL" id="PFG28965.1"/>
    </source>
</evidence>
<dbReference type="STRING" id="1724.GCA_001044175_02045"/>
<feature type="transmembrane region" description="Helical" evidence="2">
    <location>
        <begin position="72"/>
        <end position="92"/>
    </location>
</feature>
<keyword evidence="2" id="KW-1133">Transmembrane helix</keyword>
<protein>
    <recommendedName>
        <fullName evidence="3">General stress protein 17M-like domain-containing protein</fullName>
    </recommendedName>
</protein>
<proteinExistence type="predicted"/>
<name>A0A2A9DS30_9CORY</name>
<dbReference type="RefSeq" id="WP_231913489.1">
    <property type="nucleotide sequence ID" value="NZ_LS483464.1"/>
</dbReference>
<feature type="domain" description="General stress protein 17M-like" evidence="3">
    <location>
        <begin position="20"/>
        <end position="91"/>
    </location>
</feature>
<dbReference type="Proteomes" id="UP000221653">
    <property type="component" value="Unassembled WGS sequence"/>
</dbReference>
<feature type="region of interest" description="Disordered" evidence="1">
    <location>
        <begin position="162"/>
        <end position="186"/>
    </location>
</feature>
<comment type="caution">
    <text evidence="4">The sequence shown here is derived from an EMBL/GenBank/DDBJ whole genome shotgun (WGS) entry which is preliminary data.</text>
</comment>
<dbReference type="EMBL" id="PDJF01000001">
    <property type="protein sequence ID" value="PFG28965.1"/>
    <property type="molecule type" value="Genomic_DNA"/>
</dbReference>
<organism evidence="4 5">
    <name type="scientific">Corynebacterium renale</name>
    <dbReference type="NCBI Taxonomy" id="1724"/>
    <lineage>
        <taxon>Bacteria</taxon>
        <taxon>Bacillati</taxon>
        <taxon>Actinomycetota</taxon>
        <taxon>Actinomycetes</taxon>
        <taxon>Mycobacteriales</taxon>
        <taxon>Corynebacteriaceae</taxon>
        <taxon>Corynebacterium</taxon>
    </lineage>
</organism>
<dbReference type="AlphaFoldDB" id="A0A2A9DS30"/>
<reference evidence="4 5" key="1">
    <citation type="submission" date="2017-10" db="EMBL/GenBank/DDBJ databases">
        <title>Sequencing the genomes of 1000 actinobacteria strains.</title>
        <authorList>
            <person name="Klenk H.-P."/>
        </authorList>
    </citation>
    <scope>NUCLEOTIDE SEQUENCE [LARGE SCALE GENOMIC DNA]</scope>
    <source>
        <strain evidence="4 5">DSM 20688</strain>
    </source>
</reference>
<keyword evidence="2" id="KW-0472">Membrane</keyword>
<keyword evidence="2" id="KW-0812">Transmembrane</keyword>
<keyword evidence="5" id="KW-1185">Reference proteome</keyword>
<evidence type="ECO:0000256" key="1">
    <source>
        <dbReference type="SAM" id="MobiDB-lite"/>
    </source>
</evidence>
<evidence type="ECO:0000259" key="3">
    <source>
        <dbReference type="Pfam" id="PF11181"/>
    </source>
</evidence>
<accession>A0A2A9DS30</accession>
<feature type="transmembrane region" description="Helical" evidence="2">
    <location>
        <begin position="98"/>
        <end position="119"/>
    </location>
</feature>
<evidence type="ECO:0000256" key="2">
    <source>
        <dbReference type="SAM" id="Phobius"/>
    </source>
</evidence>
<sequence length="186" mass="19381">MANNRTPAPHTRQRPSGWPVGSFESYLDAQAAVDKLSDQEFPVDALTIVGVDLLEVENVTGRLTWGKVIGSGALSGAWIGIFIGLLLGIFGGGFFGPILTGVIMGAIFGIIMAAVPYAMSGGARDFTSATTIVAGRYDLLCDPALATKARDAIAAMQYGTPAQSGYPAQQAPRESAEEDTTPDSQA</sequence>
<dbReference type="InterPro" id="IPR025889">
    <property type="entry name" value="GSP17M-like_dom"/>
</dbReference>